<comment type="caution">
    <text evidence="12">The sequence shown here is derived from an EMBL/GenBank/DDBJ whole genome shotgun (WGS) entry which is preliminary data.</text>
</comment>
<evidence type="ECO:0000256" key="1">
    <source>
        <dbReference type="ARBA" id="ARBA00012513"/>
    </source>
</evidence>
<feature type="binding site" evidence="9">
    <location>
        <position position="253"/>
    </location>
    <ligand>
        <name>ATP</name>
        <dbReference type="ChEBI" id="CHEBI:30616"/>
    </ligand>
</feature>
<dbReference type="InterPro" id="IPR017441">
    <property type="entry name" value="Protein_kinase_ATP_BS"/>
</dbReference>
<keyword evidence="4 9" id="KW-0547">Nucleotide-binding</keyword>
<keyword evidence="13" id="KW-1185">Reference proteome</keyword>
<dbReference type="SMART" id="SM00220">
    <property type="entry name" value="S_TKc"/>
    <property type="match status" value="1"/>
</dbReference>
<feature type="domain" description="Protein kinase" evidence="11">
    <location>
        <begin position="218"/>
        <end position="513"/>
    </location>
</feature>
<organism evidence="12 13">
    <name type="scientific">Hericium alpestre</name>
    <dbReference type="NCBI Taxonomy" id="135208"/>
    <lineage>
        <taxon>Eukaryota</taxon>
        <taxon>Fungi</taxon>
        <taxon>Dikarya</taxon>
        <taxon>Basidiomycota</taxon>
        <taxon>Agaricomycotina</taxon>
        <taxon>Agaricomycetes</taxon>
        <taxon>Russulales</taxon>
        <taxon>Hericiaceae</taxon>
        <taxon>Hericium</taxon>
    </lineage>
</organism>
<evidence type="ECO:0000256" key="6">
    <source>
        <dbReference type="ARBA" id="ARBA00022840"/>
    </source>
</evidence>
<reference evidence="12 13" key="1">
    <citation type="submission" date="2019-02" db="EMBL/GenBank/DDBJ databases">
        <title>Genome sequencing of the rare red list fungi Hericium alpestre (H. flagellum).</title>
        <authorList>
            <person name="Buettner E."/>
            <person name="Kellner H."/>
        </authorList>
    </citation>
    <scope>NUCLEOTIDE SEQUENCE [LARGE SCALE GENOMIC DNA]</scope>
    <source>
        <strain evidence="12 13">DSM 108284</strain>
    </source>
</reference>
<name>A0A4Z0A470_9AGAM</name>
<accession>A0A4Z0A470</accession>
<dbReference type="PANTHER" id="PTHR24356">
    <property type="entry name" value="SERINE/THREONINE-PROTEIN KINASE"/>
    <property type="match status" value="1"/>
</dbReference>
<evidence type="ECO:0000256" key="3">
    <source>
        <dbReference type="ARBA" id="ARBA00022679"/>
    </source>
</evidence>
<dbReference type="OrthoDB" id="1668230at2759"/>
<dbReference type="AlphaFoldDB" id="A0A4Z0A470"/>
<evidence type="ECO:0000256" key="10">
    <source>
        <dbReference type="SAM" id="MobiDB-lite"/>
    </source>
</evidence>
<keyword evidence="6 9" id="KW-0067">ATP-binding</keyword>
<dbReference type="InterPro" id="IPR050236">
    <property type="entry name" value="Ser_Thr_kinase_AGC"/>
</dbReference>
<evidence type="ECO:0000256" key="7">
    <source>
        <dbReference type="ARBA" id="ARBA00047899"/>
    </source>
</evidence>
<protein>
    <recommendedName>
        <fullName evidence="1">non-specific serine/threonine protein kinase</fullName>
        <ecNumber evidence="1">2.7.11.1</ecNumber>
    </recommendedName>
</protein>
<keyword evidence="2" id="KW-0723">Serine/threonine-protein kinase</keyword>
<gene>
    <name evidence="12" type="ORF">EWM64_g2195</name>
</gene>
<evidence type="ECO:0000313" key="13">
    <source>
        <dbReference type="Proteomes" id="UP000298061"/>
    </source>
</evidence>
<evidence type="ECO:0000313" key="12">
    <source>
        <dbReference type="EMBL" id="TFY81822.1"/>
    </source>
</evidence>
<comment type="catalytic activity">
    <reaction evidence="7">
        <text>L-threonyl-[protein] + ATP = O-phospho-L-threonyl-[protein] + ADP + H(+)</text>
        <dbReference type="Rhea" id="RHEA:46608"/>
        <dbReference type="Rhea" id="RHEA-COMP:11060"/>
        <dbReference type="Rhea" id="RHEA-COMP:11605"/>
        <dbReference type="ChEBI" id="CHEBI:15378"/>
        <dbReference type="ChEBI" id="CHEBI:30013"/>
        <dbReference type="ChEBI" id="CHEBI:30616"/>
        <dbReference type="ChEBI" id="CHEBI:61977"/>
        <dbReference type="ChEBI" id="CHEBI:456216"/>
        <dbReference type="EC" id="2.7.11.1"/>
    </reaction>
</comment>
<evidence type="ECO:0000256" key="9">
    <source>
        <dbReference type="PROSITE-ProRule" id="PRU10141"/>
    </source>
</evidence>
<evidence type="ECO:0000256" key="4">
    <source>
        <dbReference type="ARBA" id="ARBA00022741"/>
    </source>
</evidence>
<evidence type="ECO:0000259" key="11">
    <source>
        <dbReference type="PROSITE" id="PS50011"/>
    </source>
</evidence>
<dbReference type="Pfam" id="PF00069">
    <property type="entry name" value="Pkinase"/>
    <property type="match status" value="1"/>
</dbReference>
<dbReference type="GO" id="GO:0005524">
    <property type="term" value="F:ATP binding"/>
    <property type="evidence" value="ECO:0007669"/>
    <property type="project" value="UniProtKB-UniRule"/>
</dbReference>
<feature type="region of interest" description="Disordered" evidence="10">
    <location>
        <begin position="65"/>
        <end position="87"/>
    </location>
</feature>
<proteinExistence type="predicted"/>
<dbReference type="SUPFAM" id="SSF56112">
    <property type="entry name" value="Protein kinase-like (PK-like)"/>
    <property type="match status" value="1"/>
</dbReference>
<comment type="catalytic activity">
    <reaction evidence="8">
        <text>L-seryl-[protein] + ATP = O-phospho-L-seryl-[protein] + ADP + H(+)</text>
        <dbReference type="Rhea" id="RHEA:17989"/>
        <dbReference type="Rhea" id="RHEA-COMP:9863"/>
        <dbReference type="Rhea" id="RHEA-COMP:11604"/>
        <dbReference type="ChEBI" id="CHEBI:15378"/>
        <dbReference type="ChEBI" id="CHEBI:29999"/>
        <dbReference type="ChEBI" id="CHEBI:30616"/>
        <dbReference type="ChEBI" id="CHEBI:83421"/>
        <dbReference type="ChEBI" id="CHEBI:456216"/>
        <dbReference type="EC" id="2.7.11.1"/>
    </reaction>
</comment>
<dbReference type="GO" id="GO:0004674">
    <property type="term" value="F:protein serine/threonine kinase activity"/>
    <property type="evidence" value="ECO:0007669"/>
    <property type="project" value="UniProtKB-KW"/>
</dbReference>
<dbReference type="InterPro" id="IPR008271">
    <property type="entry name" value="Ser/Thr_kinase_AS"/>
</dbReference>
<dbReference type="PANTHER" id="PTHR24356:SF1">
    <property type="entry name" value="SERINE_THREONINE-PROTEIN KINASE GREATWALL"/>
    <property type="match status" value="1"/>
</dbReference>
<dbReference type="EC" id="2.7.11.1" evidence="1"/>
<keyword evidence="5" id="KW-0418">Kinase</keyword>
<sequence>MQLRLTTFPMRPTPWHPSLLQTYGEIGLRPLYRSAAITVVYHNTALIPREGSPADGIVDQLGADLTASESSADSSSPVQTPTDSPAPLPSFSIALPVDVEFGPPFHVPDISISVQKSQLVEDAKVARAYVDLATDSCTSDPSSLAVAPSDSPASHISIAPALNSMWLGLPFPSLRLRNFVDNINYNEPNEVRVADVHMVPVAAEGVRLSVLSDRIASYIPIERLGKGAFGSVFVCLARPFRSGNGLPSVVAIKALSKQRMIESSDYFYSVKAEFDNAFEAASAGPFVAQIMSSFYDDDHVYFVMRHYAADLWSLLGFENYSKGMPIDDCKHYAAELVGLIVSRVAPLSYCSALQFLAIEQTHKMHITHGDIKPLNILVTPNGHLALADFGHSVATPEELREDPMSIVSTFRVGTPGYFAPEVVDPNSKGWNRQIDLWAAGCVLLQMILGRTTRILMHHIADSNATHLMYQLWDVERSLQVVKDPEARDLLMKLLDKNPETRITLENVKTHPFFRNLDWEMMQRREWTPPIYYGHRELQYGTPAMPLAPHRDNGPVYAEEDWHTFDWVCAADQLRDPVHGEMELDLKIKPREPLFPPGLPRPCDACYLSV</sequence>
<dbReference type="PROSITE" id="PS00107">
    <property type="entry name" value="PROTEIN_KINASE_ATP"/>
    <property type="match status" value="1"/>
</dbReference>
<dbReference type="InterPro" id="IPR011009">
    <property type="entry name" value="Kinase-like_dom_sf"/>
</dbReference>
<dbReference type="STRING" id="135208.A0A4Z0A470"/>
<dbReference type="Gene3D" id="1.10.510.10">
    <property type="entry name" value="Transferase(Phosphotransferase) domain 1"/>
    <property type="match status" value="1"/>
</dbReference>
<dbReference type="EMBL" id="SFCI01000170">
    <property type="protein sequence ID" value="TFY81822.1"/>
    <property type="molecule type" value="Genomic_DNA"/>
</dbReference>
<keyword evidence="3" id="KW-0808">Transferase</keyword>
<dbReference type="InterPro" id="IPR000719">
    <property type="entry name" value="Prot_kinase_dom"/>
</dbReference>
<evidence type="ECO:0000256" key="2">
    <source>
        <dbReference type="ARBA" id="ARBA00022527"/>
    </source>
</evidence>
<dbReference type="Gene3D" id="3.30.200.20">
    <property type="entry name" value="Phosphorylase Kinase, domain 1"/>
    <property type="match status" value="1"/>
</dbReference>
<dbReference type="PROSITE" id="PS50011">
    <property type="entry name" value="PROTEIN_KINASE_DOM"/>
    <property type="match status" value="1"/>
</dbReference>
<feature type="compositionally biased region" description="Low complexity" evidence="10">
    <location>
        <begin position="67"/>
        <end position="76"/>
    </location>
</feature>
<evidence type="ECO:0000256" key="5">
    <source>
        <dbReference type="ARBA" id="ARBA00022777"/>
    </source>
</evidence>
<dbReference type="Proteomes" id="UP000298061">
    <property type="component" value="Unassembled WGS sequence"/>
</dbReference>
<evidence type="ECO:0000256" key="8">
    <source>
        <dbReference type="ARBA" id="ARBA00048679"/>
    </source>
</evidence>
<dbReference type="PROSITE" id="PS00108">
    <property type="entry name" value="PROTEIN_KINASE_ST"/>
    <property type="match status" value="1"/>
</dbReference>